<evidence type="ECO:0000313" key="11">
    <source>
        <dbReference type="Proteomes" id="UP001174934"/>
    </source>
</evidence>
<dbReference type="AlphaFoldDB" id="A0AA39XLT4"/>
<sequence>MFHQLHCLGMMREAYYSAVQGRNSTIFAEASLTEKQRQSSRRQHIGHCFDYIRQAIMCGGDMTLEWAKEPDPGRERETVDGWGITHQCRNFDQGLDWVKKHKAPFDHDGIA</sequence>
<evidence type="ECO:0000256" key="1">
    <source>
        <dbReference type="ARBA" id="ARBA00004167"/>
    </source>
</evidence>
<evidence type="ECO:0000256" key="3">
    <source>
        <dbReference type="ARBA" id="ARBA00022692"/>
    </source>
</evidence>
<organism evidence="10 11">
    <name type="scientific">Bombardia bombarda</name>
    <dbReference type="NCBI Taxonomy" id="252184"/>
    <lineage>
        <taxon>Eukaryota</taxon>
        <taxon>Fungi</taxon>
        <taxon>Dikarya</taxon>
        <taxon>Ascomycota</taxon>
        <taxon>Pezizomycotina</taxon>
        <taxon>Sordariomycetes</taxon>
        <taxon>Sordariomycetidae</taxon>
        <taxon>Sordariales</taxon>
        <taxon>Lasiosphaeriaceae</taxon>
        <taxon>Bombardia</taxon>
    </lineage>
</organism>
<protein>
    <submittedName>
        <fullName evidence="10">Uncharacterized protein</fullName>
    </submittedName>
</protein>
<gene>
    <name evidence="10" type="ORF">B0T17DRAFT_519028</name>
</gene>
<keyword evidence="11" id="KW-1185">Reference proteome</keyword>
<evidence type="ECO:0000256" key="6">
    <source>
        <dbReference type="ARBA" id="ARBA00023026"/>
    </source>
</evidence>
<comment type="similarity">
    <text evidence="9">Belongs to the ustYa family.</text>
</comment>
<dbReference type="GO" id="GO:0043386">
    <property type="term" value="P:mycotoxin biosynthetic process"/>
    <property type="evidence" value="ECO:0007669"/>
    <property type="project" value="InterPro"/>
</dbReference>
<comment type="pathway">
    <text evidence="2">Mycotoxin biosynthesis.</text>
</comment>
<dbReference type="EMBL" id="JAULSR010000001">
    <property type="protein sequence ID" value="KAK0636389.1"/>
    <property type="molecule type" value="Genomic_DNA"/>
</dbReference>
<evidence type="ECO:0000256" key="2">
    <source>
        <dbReference type="ARBA" id="ARBA00004685"/>
    </source>
</evidence>
<dbReference type="GO" id="GO:0016491">
    <property type="term" value="F:oxidoreductase activity"/>
    <property type="evidence" value="ECO:0007669"/>
    <property type="project" value="UniProtKB-KW"/>
</dbReference>
<evidence type="ECO:0000256" key="5">
    <source>
        <dbReference type="ARBA" id="ARBA00023002"/>
    </source>
</evidence>
<proteinExistence type="inferred from homology"/>
<keyword evidence="7" id="KW-0472">Membrane</keyword>
<evidence type="ECO:0000256" key="4">
    <source>
        <dbReference type="ARBA" id="ARBA00022989"/>
    </source>
</evidence>
<keyword evidence="3" id="KW-0812">Transmembrane</keyword>
<evidence type="ECO:0000256" key="8">
    <source>
        <dbReference type="ARBA" id="ARBA00023180"/>
    </source>
</evidence>
<keyword evidence="5" id="KW-0560">Oxidoreductase</keyword>
<dbReference type="InterPro" id="IPR021765">
    <property type="entry name" value="UstYa-like"/>
</dbReference>
<dbReference type="PANTHER" id="PTHR33365">
    <property type="entry name" value="YALI0B05434P"/>
    <property type="match status" value="1"/>
</dbReference>
<keyword evidence="6" id="KW-0843">Virulence</keyword>
<comment type="subcellular location">
    <subcellularLocation>
        <location evidence="1">Membrane</location>
        <topology evidence="1">Single-pass membrane protein</topology>
    </subcellularLocation>
</comment>
<name>A0AA39XLT4_9PEZI</name>
<dbReference type="Proteomes" id="UP001174934">
    <property type="component" value="Unassembled WGS sequence"/>
</dbReference>
<evidence type="ECO:0000256" key="7">
    <source>
        <dbReference type="ARBA" id="ARBA00023136"/>
    </source>
</evidence>
<reference evidence="10" key="1">
    <citation type="submission" date="2023-06" db="EMBL/GenBank/DDBJ databases">
        <title>Genome-scale phylogeny and comparative genomics of the fungal order Sordariales.</title>
        <authorList>
            <consortium name="Lawrence Berkeley National Laboratory"/>
            <person name="Hensen N."/>
            <person name="Bonometti L."/>
            <person name="Westerberg I."/>
            <person name="Brannstrom I.O."/>
            <person name="Guillou S."/>
            <person name="Cros-Aarteil S."/>
            <person name="Calhoun S."/>
            <person name="Haridas S."/>
            <person name="Kuo A."/>
            <person name="Mondo S."/>
            <person name="Pangilinan J."/>
            <person name="Riley R."/>
            <person name="LaButti K."/>
            <person name="Andreopoulos B."/>
            <person name="Lipzen A."/>
            <person name="Chen C."/>
            <person name="Yanf M."/>
            <person name="Daum C."/>
            <person name="Ng V."/>
            <person name="Clum A."/>
            <person name="Steindorff A."/>
            <person name="Ohm R."/>
            <person name="Martin F."/>
            <person name="Silar P."/>
            <person name="Natvig D."/>
            <person name="Lalanne C."/>
            <person name="Gautier V."/>
            <person name="Ament-velasquez S.L."/>
            <person name="Kruys A."/>
            <person name="Hutchinson M.I."/>
            <person name="Powell A.J."/>
            <person name="Barry K."/>
            <person name="Miller A.N."/>
            <person name="Grigoriev I.V."/>
            <person name="Debuchy R."/>
            <person name="Gladieux P."/>
            <person name="Thoren M.H."/>
            <person name="Johannesson H."/>
        </authorList>
    </citation>
    <scope>NUCLEOTIDE SEQUENCE</scope>
    <source>
        <strain evidence="10">SMH3391-2</strain>
    </source>
</reference>
<evidence type="ECO:0000313" key="10">
    <source>
        <dbReference type="EMBL" id="KAK0636389.1"/>
    </source>
</evidence>
<dbReference type="GO" id="GO:0016020">
    <property type="term" value="C:membrane"/>
    <property type="evidence" value="ECO:0007669"/>
    <property type="project" value="UniProtKB-SubCell"/>
</dbReference>
<keyword evidence="4" id="KW-1133">Transmembrane helix</keyword>
<dbReference type="Pfam" id="PF11807">
    <property type="entry name" value="UstYa"/>
    <property type="match status" value="1"/>
</dbReference>
<accession>A0AA39XLT4</accession>
<evidence type="ECO:0000256" key="9">
    <source>
        <dbReference type="ARBA" id="ARBA00035112"/>
    </source>
</evidence>
<comment type="caution">
    <text evidence="10">The sequence shown here is derived from an EMBL/GenBank/DDBJ whole genome shotgun (WGS) entry which is preliminary data.</text>
</comment>
<keyword evidence="8" id="KW-0325">Glycoprotein</keyword>
<dbReference type="PANTHER" id="PTHR33365:SF11">
    <property type="entry name" value="TAT PATHWAY SIGNAL SEQUENCE"/>
    <property type="match status" value="1"/>
</dbReference>